<keyword evidence="11" id="KW-0282">Flagellum</keyword>
<dbReference type="Pfam" id="PF01618">
    <property type="entry name" value="MotA_ExbB"/>
    <property type="match status" value="1"/>
</dbReference>
<evidence type="ECO:0000259" key="10">
    <source>
        <dbReference type="Pfam" id="PF20560"/>
    </source>
</evidence>
<evidence type="ECO:0000256" key="6">
    <source>
        <dbReference type="ARBA" id="ARBA00023136"/>
    </source>
</evidence>
<keyword evidence="7" id="KW-0813">Transport</keyword>
<dbReference type="InterPro" id="IPR047055">
    <property type="entry name" value="MotA-like"/>
</dbReference>
<accession>A0ABW4XHP6</accession>
<dbReference type="PANTHER" id="PTHR30433:SF3">
    <property type="entry name" value="MOTILITY PROTEIN A"/>
    <property type="match status" value="1"/>
</dbReference>
<dbReference type="PANTHER" id="PTHR30433">
    <property type="entry name" value="CHEMOTAXIS PROTEIN MOTA"/>
    <property type="match status" value="1"/>
</dbReference>
<keyword evidence="2" id="KW-1003">Cell membrane</keyword>
<gene>
    <name evidence="11" type="ORF">ACFSJ3_02255</name>
</gene>
<dbReference type="InterPro" id="IPR002898">
    <property type="entry name" value="MotA_ExbB_proton_chnl"/>
</dbReference>
<evidence type="ECO:0000256" key="1">
    <source>
        <dbReference type="ARBA" id="ARBA00004651"/>
    </source>
</evidence>
<keyword evidence="7" id="KW-0653">Protein transport</keyword>
<keyword evidence="4" id="KW-0283">Flagellar rotation</keyword>
<organism evidence="11 12">
    <name type="scientific">Corallincola platygyrae</name>
    <dbReference type="NCBI Taxonomy" id="1193278"/>
    <lineage>
        <taxon>Bacteria</taxon>
        <taxon>Pseudomonadati</taxon>
        <taxon>Pseudomonadota</taxon>
        <taxon>Gammaproteobacteria</taxon>
        <taxon>Alteromonadales</taxon>
        <taxon>Psychromonadaceae</taxon>
        <taxon>Corallincola</taxon>
    </lineage>
</organism>
<dbReference type="NCBIfam" id="NF006583">
    <property type="entry name" value="PRK09109.1"/>
    <property type="match status" value="1"/>
</dbReference>
<comment type="subcellular location">
    <subcellularLocation>
        <location evidence="1">Cell membrane</location>
        <topology evidence="1">Multi-pass membrane protein</topology>
    </subcellularLocation>
    <subcellularLocation>
        <location evidence="7">Membrane</location>
        <topology evidence="7">Multi-pass membrane protein</topology>
    </subcellularLocation>
</comment>
<feature type="transmembrane region" description="Helical" evidence="8">
    <location>
        <begin position="181"/>
        <end position="201"/>
    </location>
</feature>
<comment type="caution">
    <text evidence="11">The sequence shown here is derived from an EMBL/GenBank/DDBJ whole genome shotgun (WGS) entry which is preliminary data.</text>
</comment>
<feature type="transmembrane region" description="Helical" evidence="8">
    <location>
        <begin position="149"/>
        <end position="169"/>
    </location>
</feature>
<evidence type="ECO:0000256" key="3">
    <source>
        <dbReference type="ARBA" id="ARBA00022692"/>
    </source>
</evidence>
<dbReference type="EMBL" id="JBHUHT010000007">
    <property type="protein sequence ID" value="MFD2094790.1"/>
    <property type="molecule type" value="Genomic_DNA"/>
</dbReference>
<feature type="domain" description="MotA/TolQ/ExbB proton channel" evidence="9">
    <location>
        <begin position="101"/>
        <end position="218"/>
    </location>
</feature>
<evidence type="ECO:0000256" key="2">
    <source>
        <dbReference type="ARBA" id="ARBA00022475"/>
    </source>
</evidence>
<evidence type="ECO:0000313" key="12">
    <source>
        <dbReference type="Proteomes" id="UP001597380"/>
    </source>
</evidence>
<evidence type="ECO:0000256" key="5">
    <source>
        <dbReference type="ARBA" id="ARBA00022989"/>
    </source>
</evidence>
<sequence length="247" mass="27069">MDKLTLIGFVIALFAIVGGLVMEGGSALSLLHGPAFLIVVGGTLGAVMVQTPWRQFAHAFIMLRWMLFPPAEQHKKLVTELLDWADVARQKGFLALEEALDKEKDPFTRKALIMLIDGEEPEVIRDAMDTEIILYREHMLRSAKVFESMGGYSPTIGIIGAVLGLIQAMTFLSDPNELGKGIATAFVATIYGVGFANILFLPAANKLRALIHTQVLSKELVVEGVLALAQGENPHRIEHRLLAFVPR</sequence>
<keyword evidence="12" id="KW-1185">Reference proteome</keyword>
<protein>
    <submittedName>
        <fullName evidence="11">Flagellar motor protein</fullName>
    </submittedName>
</protein>
<feature type="transmembrane region" description="Helical" evidence="8">
    <location>
        <begin position="29"/>
        <end position="49"/>
    </location>
</feature>
<evidence type="ECO:0000313" key="11">
    <source>
        <dbReference type="EMBL" id="MFD2094790.1"/>
    </source>
</evidence>
<dbReference type="Pfam" id="PF20560">
    <property type="entry name" value="MotA_N"/>
    <property type="match status" value="1"/>
</dbReference>
<comment type="similarity">
    <text evidence="7">Belongs to the exbB/tolQ family.</text>
</comment>
<dbReference type="InterPro" id="IPR046786">
    <property type="entry name" value="MotA_N"/>
</dbReference>
<keyword evidence="11" id="KW-0969">Cilium</keyword>
<keyword evidence="6 8" id="KW-0472">Membrane</keyword>
<feature type="domain" description="Motility protein A N-terminal" evidence="10">
    <location>
        <begin position="6"/>
        <end position="82"/>
    </location>
</feature>
<keyword evidence="5 8" id="KW-1133">Transmembrane helix</keyword>
<evidence type="ECO:0000256" key="7">
    <source>
        <dbReference type="RuleBase" id="RU004057"/>
    </source>
</evidence>
<name>A0ABW4XHP6_9GAMM</name>
<evidence type="ECO:0000256" key="8">
    <source>
        <dbReference type="SAM" id="Phobius"/>
    </source>
</evidence>
<evidence type="ECO:0000259" key="9">
    <source>
        <dbReference type="Pfam" id="PF01618"/>
    </source>
</evidence>
<keyword evidence="11" id="KW-0966">Cell projection</keyword>
<dbReference type="Proteomes" id="UP001597380">
    <property type="component" value="Unassembled WGS sequence"/>
</dbReference>
<evidence type="ECO:0000256" key="4">
    <source>
        <dbReference type="ARBA" id="ARBA00022779"/>
    </source>
</evidence>
<keyword evidence="3 8" id="KW-0812">Transmembrane</keyword>
<reference evidence="12" key="1">
    <citation type="journal article" date="2019" name="Int. J. Syst. Evol. Microbiol.">
        <title>The Global Catalogue of Microorganisms (GCM) 10K type strain sequencing project: providing services to taxonomists for standard genome sequencing and annotation.</title>
        <authorList>
            <consortium name="The Broad Institute Genomics Platform"/>
            <consortium name="The Broad Institute Genome Sequencing Center for Infectious Disease"/>
            <person name="Wu L."/>
            <person name="Ma J."/>
        </authorList>
    </citation>
    <scope>NUCLEOTIDE SEQUENCE [LARGE SCALE GENOMIC DNA]</scope>
    <source>
        <strain evidence="12">CGMCC 1.10992</strain>
    </source>
</reference>
<dbReference type="RefSeq" id="WP_345338211.1">
    <property type="nucleotide sequence ID" value="NZ_BAABLI010000004.1"/>
</dbReference>
<proteinExistence type="inferred from homology"/>